<dbReference type="EMBL" id="GFAA01003606">
    <property type="protein sequence ID" value="JAT99828.1"/>
    <property type="molecule type" value="mRNA"/>
</dbReference>
<dbReference type="GO" id="GO:0004523">
    <property type="term" value="F:RNA-DNA hybrid ribonuclease activity"/>
    <property type="evidence" value="ECO:0007669"/>
    <property type="project" value="InterPro"/>
</dbReference>
<organism evidence="2">
    <name type="scientific">Amblyomma sculptum</name>
    <name type="common">Tick</name>
    <dbReference type="NCBI Taxonomy" id="1581419"/>
    <lineage>
        <taxon>Eukaryota</taxon>
        <taxon>Metazoa</taxon>
        <taxon>Ecdysozoa</taxon>
        <taxon>Arthropoda</taxon>
        <taxon>Chelicerata</taxon>
        <taxon>Arachnida</taxon>
        <taxon>Acari</taxon>
        <taxon>Parasitiformes</taxon>
        <taxon>Ixodida</taxon>
        <taxon>Ixodoidea</taxon>
        <taxon>Ixodidae</taxon>
        <taxon>Amblyomminae</taxon>
        <taxon>Amblyomma</taxon>
    </lineage>
</organism>
<dbReference type="CDD" id="cd09276">
    <property type="entry name" value="Rnase_HI_RT_non_LTR"/>
    <property type="match status" value="1"/>
</dbReference>
<dbReference type="GO" id="GO:0003676">
    <property type="term" value="F:nucleic acid binding"/>
    <property type="evidence" value="ECO:0007669"/>
    <property type="project" value="InterPro"/>
</dbReference>
<dbReference type="PROSITE" id="PS50879">
    <property type="entry name" value="RNASE_H_1"/>
    <property type="match status" value="1"/>
</dbReference>
<dbReference type="InterPro" id="IPR036397">
    <property type="entry name" value="RNaseH_sf"/>
</dbReference>
<reference evidence="2" key="2">
    <citation type="journal article" date="2017" name="Front. Cell. Infect. Microbiol.">
        <title>Analysis of the Salivary Gland Transcriptome of Unfed and Partially Fed Amblyomma sculptum Ticks and Descriptive Proteome of the Saliva.</title>
        <authorList>
            <person name="Esteves E."/>
            <person name="Maruyama S.R."/>
            <person name="Kawahara R."/>
            <person name="Fujita A."/>
            <person name="Martins L.A."/>
            <person name="Righi A.A."/>
            <person name="Costa F.B."/>
            <person name="Palmisano G."/>
            <person name="Labruna M.B."/>
            <person name="Sa-Nunes A."/>
            <person name="Ribeiro J.M.C."/>
            <person name="Fogaca A.C."/>
        </authorList>
    </citation>
    <scope>NUCLEOTIDE SEQUENCE</scope>
</reference>
<feature type="non-terminal residue" evidence="2">
    <location>
        <position position="500"/>
    </location>
</feature>
<dbReference type="InterPro" id="IPR012337">
    <property type="entry name" value="RNaseH-like_sf"/>
</dbReference>
<sequence>IWSTRGSLADKEHTLQEAVTCVERQAANCGLRCAPDKSEIIRIQGYAYKSPGDIEVYLEGTRIKEVPLIRILGLWLQNDRKVNHTLQRLRTTALQISRMIRRITRNRKGMREEDTIRLIQALVMSRLSYGLPFLTLLGNERDKADAIIRTAYKHALGLPMYTAGCHLEDLGLTNTIDEIREAVLVSQKERLLTTKAGRAILERVGSPADIRAVQDYEDLPSTLRTRVYVAPLPKNMHPDPQKGRRKARVDYLRRTHQQARNAVYVDAAMYPNSTNAVAVVLDTNFKEIASASLRNCSPTVAETAAISLAIQHGDTTGSDLKIVTDSQSACRLFLSGRLPHSIAPILTTTNVQNSTCKHQITWTPGHEGLEGNEAADSLARGYTNRATNLPDLTPLPSAYGERLLLLRTQRQVYPPPHRKLTAAEARDWRQLQTNTFPNLHKYHIIFPDRYDGICPWCGGIPTTYHVTWGCSGAKPLELDNHQSEEQWESALLSSDLATQR</sequence>
<dbReference type="Gene3D" id="3.30.420.10">
    <property type="entry name" value="Ribonuclease H-like superfamily/Ribonuclease H"/>
    <property type="match status" value="1"/>
</dbReference>
<dbReference type="AlphaFoldDB" id="A0A1E1XKT6"/>
<accession>A0A1E1XKT6</accession>
<evidence type="ECO:0000259" key="1">
    <source>
        <dbReference type="PROSITE" id="PS50879"/>
    </source>
</evidence>
<protein>
    <submittedName>
        <fullName evidence="2">Putative tick transposon</fullName>
    </submittedName>
</protein>
<dbReference type="SUPFAM" id="SSF53098">
    <property type="entry name" value="Ribonuclease H-like"/>
    <property type="match status" value="1"/>
</dbReference>
<feature type="non-terminal residue" evidence="2">
    <location>
        <position position="1"/>
    </location>
</feature>
<feature type="domain" description="RNase H type-1" evidence="1">
    <location>
        <begin position="257"/>
        <end position="384"/>
    </location>
</feature>
<proteinExistence type="evidence at transcript level"/>
<name>A0A1E1XKT6_AMBSC</name>
<evidence type="ECO:0000313" key="2">
    <source>
        <dbReference type="EMBL" id="JAT99828.1"/>
    </source>
</evidence>
<dbReference type="Pfam" id="PF00075">
    <property type="entry name" value="RNase_H"/>
    <property type="match status" value="1"/>
</dbReference>
<reference evidence="2" key="1">
    <citation type="submission" date="2016-09" db="EMBL/GenBank/DDBJ databases">
        <authorList>
            <person name="Capua I."/>
            <person name="De Benedictis P."/>
            <person name="Joannis T."/>
            <person name="Lombin L.H."/>
            <person name="Cattoli G."/>
        </authorList>
    </citation>
    <scope>NUCLEOTIDE SEQUENCE</scope>
</reference>
<dbReference type="InterPro" id="IPR002156">
    <property type="entry name" value="RNaseH_domain"/>
</dbReference>